<protein>
    <submittedName>
        <fullName evidence="2">Uncharacterized protein</fullName>
    </submittedName>
</protein>
<dbReference type="OrthoDB" id="7030838at2"/>
<comment type="caution">
    <text evidence="2">The sequence shown here is derived from an EMBL/GenBank/DDBJ whole genome shotgun (WGS) entry which is preliminary data.</text>
</comment>
<feature type="transmembrane region" description="Helical" evidence="1">
    <location>
        <begin position="69"/>
        <end position="88"/>
    </location>
</feature>
<dbReference type="Proteomes" id="UP000463138">
    <property type="component" value="Unassembled WGS sequence"/>
</dbReference>
<evidence type="ECO:0000256" key="1">
    <source>
        <dbReference type="SAM" id="Phobius"/>
    </source>
</evidence>
<sequence>MPLLHAAWMFYSQHSALVINALGLFYALSGSWLLLATQIRSARSLSQLATSPAGVTQEPSPATLRINRMFNRVGGLCLGAGLLLSLISTQL</sequence>
<keyword evidence="1" id="KW-0812">Transmembrane</keyword>
<name>A0A7V7GVZ4_9GAMM</name>
<feature type="transmembrane region" description="Helical" evidence="1">
    <location>
        <begin position="15"/>
        <end position="35"/>
    </location>
</feature>
<accession>A0A7V7GVZ4</accession>
<dbReference type="RefSeq" id="WP_149332153.1">
    <property type="nucleotide sequence ID" value="NZ_JBHOFR010000002.1"/>
</dbReference>
<proteinExistence type="predicted"/>
<keyword evidence="1" id="KW-1133">Transmembrane helix</keyword>
<evidence type="ECO:0000313" key="3">
    <source>
        <dbReference type="Proteomes" id="UP000463138"/>
    </source>
</evidence>
<gene>
    <name evidence="2" type="ORF">DT594_07695</name>
</gene>
<dbReference type="EMBL" id="QOVF01000002">
    <property type="protein sequence ID" value="KAA0694761.1"/>
    <property type="molecule type" value="Genomic_DNA"/>
</dbReference>
<reference evidence="2 3" key="1">
    <citation type="submission" date="2018-07" db="EMBL/GenBank/DDBJ databases">
        <title>Pseudomonas laoshanensis sp. nov., isolated from soil.</title>
        <authorList>
            <person name="Sun J."/>
            <person name="Yu L."/>
            <person name="Wang M."/>
            <person name="Zhang C."/>
        </authorList>
    </citation>
    <scope>NUCLEOTIDE SEQUENCE [LARGE SCALE GENOMIC DNA]</scope>
    <source>
        <strain evidence="2 3">Y22</strain>
    </source>
</reference>
<keyword evidence="1" id="KW-0472">Membrane</keyword>
<organism evidence="2 3">
    <name type="scientific">Halopseudomonas laoshanensis</name>
    <dbReference type="NCBI Taxonomy" id="2268758"/>
    <lineage>
        <taxon>Bacteria</taxon>
        <taxon>Pseudomonadati</taxon>
        <taxon>Pseudomonadota</taxon>
        <taxon>Gammaproteobacteria</taxon>
        <taxon>Pseudomonadales</taxon>
        <taxon>Pseudomonadaceae</taxon>
        <taxon>Halopseudomonas</taxon>
    </lineage>
</organism>
<evidence type="ECO:0000313" key="2">
    <source>
        <dbReference type="EMBL" id="KAA0694761.1"/>
    </source>
</evidence>
<dbReference type="AlphaFoldDB" id="A0A7V7GVZ4"/>
<keyword evidence="3" id="KW-1185">Reference proteome</keyword>